<dbReference type="Proteomes" id="UP000053105">
    <property type="component" value="Unassembled WGS sequence"/>
</dbReference>
<dbReference type="GO" id="GO:0046983">
    <property type="term" value="F:protein dimerization activity"/>
    <property type="evidence" value="ECO:0007669"/>
    <property type="project" value="InterPro"/>
</dbReference>
<dbReference type="GO" id="GO:0030154">
    <property type="term" value="P:cell differentiation"/>
    <property type="evidence" value="ECO:0007669"/>
    <property type="project" value="TreeGrafter"/>
</dbReference>
<evidence type="ECO:0000259" key="6">
    <source>
        <dbReference type="PROSITE" id="PS50888"/>
    </source>
</evidence>
<keyword evidence="8" id="KW-1185">Reference proteome</keyword>
<keyword evidence="5" id="KW-0539">Nucleus</keyword>
<dbReference type="SUPFAM" id="SSF47459">
    <property type="entry name" value="HLH, helix-loop-helix DNA-binding domain"/>
    <property type="match status" value="1"/>
</dbReference>
<dbReference type="GO" id="GO:0032922">
    <property type="term" value="P:circadian regulation of gene expression"/>
    <property type="evidence" value="ECO:0007669"/>
    <property type="project" value="TreeGrafter"/>
</dbReference>
<feature type="domain" description="BHLH" evidence="6">
    <location>
        <begin position="200"/>
        <end position="252"/>
    </location>
</feature>
<dbReference type="CDD" id="cd19695">
    <property type="entry name" value="bHLH_dnHLH_EMC_like"/>
    <property type="match status" value="1"/>
</dbReference>
<evidence type="ECO:0000256" key="1">
    <source>
        <dbReference type="ARBA" id="ARBA00004123"/>
    </source>
</evidence>
<dbReference type="InterPro" id="IPR026052">
    <property type="entry name" value="DNA-bd_prot-inh"/>
</dbReference>
<gene>
    <name evidence="7" type="ORF">WN51_09780</name>
</gene>
<dbReference type="AlphaFoldDB" id="A0A0M9A6H8"/>
<keyword evidence="3" id="KW-0805">Transcription regulation</keyword>
<keyword evidence="4" id="KW-0804">Transcription</keyword>
<reference evidence="7 8" key="1">
    <citation type="submission" date="2015-07" db="EMBL/GenBank/DDBJ databases">
        <title>The genome of Melipona quadrifasciata.</title>
        <authorList>
            <person name="Pan H."/>
            <person name="Kapheim K."/>
        </authorList>
    </citation>
    <scope>NUCLEOTIDE SEQUENCE [LARGE SCALE GENOMIC DNA]</scope>
    <source>
        <strain evidence="7">0111107301</strain>
        <tissue evidence="7">Whole body</tissue>
    </source>
</reference>
<proteinExistence type="predicted"/>
<accession>A0A0M9A6H8</accession>
<sequence length="351" mass="39625">MKYSSKSYRLPCTEDNRRCNGKKFIIPTTTLIYDSRLNANTVILVMLSVLSKKQKSHKEKSYLRINVQHSSDKESMKTFESVLFVHPAYVKYDNHAHVKGTPFLKREGQEVNEIRLLRKTACVCQMRKFEKVRKWPQAWIKFCVRTGNLECLVDCSPEVNKKKKKTKKNKKTQTYAYDMKAMVVSPVGGRVPPSRGVLHSSLGINGTRRDLEAEEVAAYLTKLRSLVPDMPRKRKLSKLEVIQRVIEYICDLQTTLEETNVHHESTVAKTTTRQPLQPLLNATTTVPTTTTASTTATITGMVAERCQSLLTIFDKPTSDISVGSASCIVKVAFKDGSSQQGKNLRADVGHK</sequence>
<keyword evidence="2" id="KW-0678">Repressor</keyword>
<evidence type="ECO:0000313" key="7">
    <source>
        <dbReference type="EMBL" id="KOX77456.1"/>
    </source>
</evidence>
<evidence type="ECO:0000256" key="4">
    <source>
        <dbReference type="ARBA" id="ARBA00023163"/>
    </source>
</evidence>
<dbReference type="GO" id="GO:0005737">
    <property type="term" value="C:cytoplasm"/>
    <property type="evidence" value="ECO:0007669"/>
    <property type="project" value="InterPro"/>
</dbReference>
<dbReference type="PANTHER" id="PTHR11723:SF17">
    <property type="entry name" value="PROTEIN EXTRA-MACROCHAETAE"/>
    <property type="match status" value="1"/>
</dbReference>
<dbReference type="InterPro" id="IPR036638">
    <property type="entry name" value="HLH_DNA-bd_sf"/>
</dbReference>
<protein>
    <submittedName>
        <fullName evidence="7">Protein extra-macrochaetae</fullName>
    </submittedName>
</protein>
<evidence type="ECO:0000256" key="3">
    <source>
        <dbReference type="ARBA" id="ARBA00023015"/>
    </source>
</evidence>
<organism evidence="7 8">
    <name type="scientific">Melipona quadrifasciata</name>
    <dbReference type="NCBI Taxonomy" id="166423"/>
    <lineage>
        <taxon>Eukaryota</taxon>
        <taxon>Metazoa</taxon>
        <taxon>Ecdysozoa</taxon>
        <taxon>Arthropoda</taxon>
        <taxon>Hexapoda</taxon>
        <taxon>Insecta</taxon>
        <taxon>Pterygota</taxon>
        <taxon>Neoptera</taxon>
        <taxon>Endopterygota</taxon>
        <taxon>Hymenoptera</taxon>
        <taxon>Apocrita</taxon>
        <taxon>Aculeata</taxon>
        <taxon>Apoidea</taxon>
        <taxon>Anthophila</taxon>
        <taxon>Apidae</taxon>
        <taxon>Melipona</taxon>
    </lineage>
</organism>
<evidence type="ECO:0000256" key="5">
    <source>
        <dbReference type="ARBA" id="ARBA00023242"/>
    </source>
</evidence>
<dbReference type="PANTHER" id="PTHR11723">
    <property type="entry name" value="DNA-BINDING PROTEIN INHIBITOR"/>
    <property type="match status" value="1"/>
</dbReference>
<dbReference type="InterPro" id="IPR011598">
    <property type="entry name" value="bHLH_dom"/>
</dbReference>
<name>A0A0M9A6H8_9HYME</name>
<dbReference type="GO" id="GO:0005634">
    <property type="term" value="C:nucleus"/>
    <property type="evidence" value="ECO:0007669"/>
    <property type="project" value="UniProtKB-SubCell"/>
</dbReference>
<evidence type="ECO:0000313" key="8">
    <source>
        <dbReference type="Proteomes" id="UP000053105"/>
    </source>
</evidence>
<dbReference type="STRING" id="166423.A0A0M9A6H8"/>
<comment type="subcellular location">
    <subcellularLocation>
        <location evidence="1">Nucleus</location>
    </subcellularLocation>
</comment>
<dbReference type="OrthoDB" id="10047910at2759"/>
<dbReference type="Gene3D" id="4.10.280.10">
    <property type="entry name" value="Helix-loop-helix DNA-binding domain"/>
    <property type="match status" value="1"/>
</dbReference>
<evidence type="ECO:0000256" key="2">
    <source>
        <dbReference type="ARBA" id="ARBA00022491"/>
    </source>
</evidence>
<dbReference type="Pfam" id="PF00010">
    <property type="entry name" value="HLH"/>
    <property type="match status" value="1"/>
</dbReference>
<dbReference type="PROSITE" id="PS50888">
    <property type="entry name" value="BHLH"/>
    <property type="match status" value="1"/>
</dbReference>
<dbReference type="EMBL" id="KQ435732">
    <property type="protein sequence ID" value="KOX77456.1"/>
    <property type="molecule type" value="Genomic_DNA"/>
</dbReference>
<dbReference type="SMART" id="SM00353">
    <property type="entry name" value="HLH"/>
    <property type="match status" value="1"/>
</dbReference>
<dbReference type="GO" id="GO:0000122">
    <property type="term" value="P:negative regulation of transcription by RNA polymerase II"/>
    <property type="evidence" value="ECO:0007669"/>
    <property type="project" value="InterPro"/>
</dbReference>